<dbReference type="SUPFAM" id="SSF46785">
    <property type="entry name" value="Winged helix' DNA-binding domain"/>
    <property type="match status" value="1"/>
</dbReference>
<keyword evidence="3" id="KW-0804">Transcription</keyword>
<dbReference type="PANTHER" id="PTHR30136:SF24">
    <property type="entry name" value="HTH-TYPE TRANSCRIPTIONAL REPRESSOR ALLR"/>
    <property type="match status" value="1"/>
</dbReference>
<name>A0A158INV2_9BURK</name>
<sequence length="249" mass="26603">MAASDRSLSLLGLFTLERPEWTAEEVMSALDVSIATAYRYLSALEEAGLIATTRPGRYGLGPAIIQLDRQLQLTDPLLGAARPVMADLATYAPPGSVVLLCRPVGDRVLCIHQATTIGTPPAVSYERGRPMPLLYGATSKILLAYYAPRRLKTLFDTHAREIERAGLGATLEAFRAKMVEWRKAGSLVTRGEVDAGSVGIAAPILDPDRLGLGSVSYVVSNKTEDRTITRLAALAVAGAREIEGSLRGG</sequence>
<dbReference type="GO" id="GO:0003677">
    <property type="term" value="F:DNA binding"/>
    <property type="evidence" value="ECO:0007669"/>
    <property type="project" value="UniProtKB-KW"/>
</dbReference>
<dbReference type="InterPro" id="IPR036388">
    <property type="entry name" value="WH-like_DNA-bd_sf"/>
</dbReference>
<dbReference type="EMBL" id="FCON02000026">
    <property type="protein sequence ID" value="SAL57889.1"/>
    <property type="molecule type" value="Genomic_DNA"/>
</dbReference>
<protein>
    <submittedName>
        <fullName evidence="6">IclR family transcriptional regulator</fullName>
    </submittedName>
</protein>
<dbReference type="InterPro" id="IPR029016">
    <property type="entry name" value="GAF-like_dom_sf"/>
</dbReference>
<accession>A0A158INV2</accession>
<dbReference type="Pfam" id="PF09339">
    <property type="entry name" value="HTH_IclR"/>
    <property type="match status" value="1"/>
</dbReference>
<comment type="caution">
    <text evidence="6">The sequence shown here is derived from an EMBL/GenBank/DDBJ whole genome shotgun (WGS) entry which is preliminary data.</text>
</comment>
<evidence type="ECO:0000259" key="5">
    <source>
        <dbReference type="PROSITE" id="PS51078"/>
    </source>
</evidence>
<dbReference type="Pfam" id="PF01614">
    <property type="entry name" value="IclR_C"/>
    <property type="match status" value="1"/>
</dbReference>
<feature type="domain" description="IclR-ED" evidence="5">
    <location>
        <begin position="63"/>
        <end position="248"/>
    </location>
</feature>
<evidence type="ECO:0000256" key="3">
    <source>
        <dbReference type="ARBA" id="ARBA00023163"/>
    </source>
</evidence>
<dbReference type="InterPro" id="IPR036390">
    <property type="entry name" value="WH_DNA-bd_sf"/>
</dbReference>
<keyword evidence="1" id="KW-0805">Transcription regulation</keyword>
<dbReference type="CDD" id="cd00090">
    <property type="entry name" value="HTH_ARSR"/>
    <property type="match status" value="1"/>
</dbReference>
<dbReference type="SMART" id="SM00346">
    <property type="entry name" value="HTH_ICLR"/>
    <property type="match status" value="1"/>
</dbReference>
<evidence type="ECO:0000256" key="1">
    <source>
        <dbReference type="ARBA" id="ARBA00023015"/>
    </source>
</evidence>
<dbReference type="Proteomes" id="UP000054770">
    <property type="component" value="Unassembled WGS sequence"/>
</dbReference>
<dbReference type="AlphaFoldDB" id="A0A158INV2"/>
<dbReference type="Gene3D" id="1.10.10.10">
    <property type="entry name" value="Winged helix-like DNA-binding domain superfamily/Winged helix DNA-binding domain"/>
    <property type="match status" value="1"/>
</dbReference>
<feature type="domain" description="HTH iclR-type" evidence="4">
    <location>
        <begin position="1"/>
        <end position="62"/>
    </location>
</feature>
<evidence type="ECO:0000313" key="6">
    <source>
        <dbReference type="EMBL" id="SAL57889.1"/>
    </source>
</evidence>
<evidence type="ECO:0000256" key="2">
    <source>
        <dbReference type="ARBA" id="ARBA00023125"/>
    </source>
</evidence>
<dbReference type="GO" id="GO:0003700">
    <property type="term" value="F:DNA-binding transcription factor activity"/>
    <property type="evidence" value="ECO:0007669"/>
    <property type="project" value="TreeGrafter"/>
</dbReference>
<dbReference type="InterPro" id="IPR050707">
    <property type="entry name" value="HTH_MetabolicPath_Reg"/>
</dbReference>
<keyword evidence="7" id="KW-1185">Reference proteome</keyword>
<dbReference type="InterPro" id="IPR005471">
    <property type="entry name" value="Tscrpt_reg_IclR_N"/>
</dbReference>
<reference evidence="6" key="1">
    <citation type="submission" date="2016-01" db="EMBL/GenBank/DDBJ databases">
        <authorList>
            <person name="Peeters C."/>
        </authorList>
    </citation>
    <scope>NUCLEOTIDE SEQUENCE [LARGE SCALE GENOMIC DNA]</scope>
    <source>
        <strain evidence="6">LMG 22940</strain>
    </source>
</reference>
<dbReference type="SUPFAM" id="SSF55781">
    <property type="entry name" value="GAF domain-like"/>
    <property type="match status" value="1"/>
</dbReference>
<keyword evidence="2" id="KW-0238">DNA-binding</keyword>
<dbReference type="InterPro" id="IPR014757">
    <property type="entry name" value="Tscrpt_reg_IclR_C"/>
</dbReference>
<organism evidence="6 7">
    <name type="scientific">Caballeronia choica</name>
    <dbReference type="NCBI Taxonomy" id="326476"/>
    <lineage>
        <taxon>Bacteria</taxon>
        <taxon>Pseudomonadati</taxon>
        <taxon>Pseudomonadota</taxon>
        <taxon>Betaproteobacteria</taxon>
        <taxon>Burkholderiales</taxon>
        <taxon>Burkholderiaceae</taxon>
        <taxon>Caballeronia</taxon>
    </lineage>
</organism>
<dbReference type="GO" id="GO:0045892">
    <property type="term" value="P:negative regulation of DNA-templated transcription"/>
    <property type="evidence" value="ECO:0007669"/>
    <property type="project" value="TreeGrafter"/>
</dbReference>
<proteinExistence type="predicted"/>
<dbReference type="PROSITE" id="PS51077">
    <property type="entry name" value="HTH_ICLR"/>
    <property type="match status" value="1"/>
</dbReference>
<dbReference type="PROSITE" id="PS51078">
    <property type="entry name" value="ICLR_ED"/>
    <property type="match status" value="1"/>
</dbReference>
<evidence type="ECO:0000259" key="4">
    <source>
        <dbReference type="PROSITE" id="PS51077"/>
    </source>
</evidence>
<dbReference type="PANTHER" id="PTHR30136">
    <property type="entry name" value="HELIX-TURN-HELIX TRANSCRIPTIONAL REGULATOR, ICLR FAMILY"/>
    <property type="match status" value="1"/>
</dbReference>
<dbReference type="InterPro" id="IPR011991">
    <property type="entry name" value="ArsR-like_HTH"/>
</dbReference>
<dbReference type="RefSeq" id="WP_087644989.1">
    <property type="nucleotide sequence ID" value="NZ_FCON02000026.1"/>
</dbReference>
<dbReference type="OrthoDB" id="8721254at2"/>
<evidence type="ECO:0000313" key="7">
    <source>
        <dbReference type="Proteomes" id="UP000054770"/>
    </source>
</evidence>
<dbReference type="Gene3D" id="3.30.450.40">
    <property type="match status" value="1"/>
</dbReference>
<gene>
    <name evidence="6" type="ORF">AWB68_02845</name>
</gene>